<feature type="transmembrane region" description="Helical" evidence="5">
    <location>
        <begin position="7"/>
        <end position="28"/>
    </location>
</feature>
<evidence type="ECO:0000259" key="6">
    <source>
        <dbReference type="Pfam" id="PF04932"/>
    </source>
</evidence>
<feature type="transmembrane region" description="Helical" evidence="5">
    <location>
        <begin position="207"/>
        <end position="225"/>
    </location>
</feature>
<dbReference type="InterPro" id="IPR007016">
    <property type="entry name" value="O-antigen_ligase-rel_domated"/>
</dbReference>
<feature type="transmembrane region" description="Helical" evidence="5">
    <location>
        <begin position="34"/>
        <end position="56"/>
    </location>
</feature>
<gene>
    <name evidence="7" type="ORF">DFO61_1278</name>
</gene>
<feature type="transmembrane region" description="Helical" evidence="5">
    <location>
        <begin position="65"/>
        <end position="81"/>
    </location>
</feature>
<evidence type="ECO:0000313" key="8">
    <source>
        <dbReference type="Proteomes" id="UP000265836"/>
    </source>
</evidence>
<accession>A0A397NM03</accession>
<keyword evidence="7" id="KW-0436">Ligase</keyword>
<evidence type="ECO:0000256" key="1">
    <source>
        <dbReference type="ARBA" id="ARBA00004141"/>
    </source>
</evidence>
<feature type="transmembrane region" description="Helical" evidence="5">
    <location>
        <begin position="158"/>
        <end position="177"/>
    </location>
</feature>
<dbReference type="GO" id="GO:0016874">
    <property type="term" value="F:ligase activity"/>
    <property type="evidence" value="ECO:0007669"/>
    <property type="project" value="UniProtKB-KW"/>
</dbReference>
<dbReference type="InterPro" id="IPR051533">
    <property type="entry name" value="WaaL-like"/>
</dbReference>
<sequence length="393" mass="43041">MYKQVGGLALLSRWAVLGVAVLLCAPWLVPSNKIYHQLLAALLWLPALCSLGYAAFRSHLACPDFWVYLALAGWTMLVLVVQGGDEPASDMKVVFYVTLSLLGFLLAARAGEASIERLLLWAALLGGVGAGLSWLNFYGLEQNPLSSRLVALGIWDTVIMAAHAVGALAVVGLTLVVGRSWRRVWLLPAAVAVLGYMAFLLSSQTRGVWLALLASLMVILLAVPWRVGLTVLLCLLLAVAAVAIYDVQLLLQRGFSYRPALWAGGLQLITENTWWGLGFHEFKLVIPELKKQFKHPHNLFIDTGVRLGVVGFLLFCGLWLLCLWRAWESRGVALGRALLALWLFATVSLMTDGIGLWRKPNADWLITWLPIALGLVLAQRRSAISLSKLESPS</sequence>
<feature type="transmembrane region" description="Helical" evidence="5">
    <location>
        <begin position="118"/>
        <end position="138"/>
    </location>
</feature>
<keyword evidence="3 5" id="KW-1133">Transmembrane helix</keyword>
<feature type="transmembrane region" description="Helical" evidence="5">
    <location>
        <begin position="93"/>
        <end position="111"/>
    </location>
</feature>
<evidence type="ECO:0000256" key="4">
    <source>
        <dbReference type="ARBA" id="ARBA00023136"/>
    </source>
</evidence>
<reference evidence="7 8" key="1">
    <citation type="submission" date="2018-08" db="EMBL/GenBank/DDBJ databases">
        <title>Genome sequencing of rice bacterial endophytes.</title>
        <authorList>
            <person name="Venturi V."/>
        </authorList>
    </citation>
    <scope>NUCLEOTIDE SEQUENCE [LARGE SCALE GENOMIC DNA]</scope>
    <source>
        <strain evidence="7 8">E1205</strain>
    </source>
</reference>
<feature type="transmembrane region" description="Helical" evidence="5">
    <location>
        <begin position="331"/>
        <end position="350"/>
    </location>
</feature>
<feature type="domain" description="O-antigen ligase-related" evidence="6">
    <location>
        <begin position="194"/>
        <end position="316"/>
    </location>
</feature>
<dbReference type="Proteomes" id="UP000265836">
    <property type="component" value="Unassembled WGS sequence"/>
</dbReference>
<keyword evidence="4 5" id="KW-0472">Membrane</keyword>
<feature type="transmembrane region" description="Helical" evidence="5">
    <location>
        <begin position="184"/>
        <end position="201"/>
    </location>
</feature>
<organism evidence="7 8">
    <name type="scientific">Ectopseudomonas oleovorans</name>
    <name type="common">Pseudomonas oleovorans</name>
    <dbReference type="NCBI Taxonomy" id="301"/>
    <lineage>
        <taxon>Bacteria</taxon>
        <taxon>Pseudomonadati</taxon>
        <taxon>Pseudomonadota</taxon>
        <taxon>Gammaproteobacteria</taxon>
        <taxon>Pseudomonadales</taxon>
        <taxon>Pseudomonadaceae</taxon>
        <taxon>Ectopseudomonas</taxon>
    </lineage>
</organism>
<evidence type="ECO:0000256" key="3">
    <source>
        <dbReference type="ARBA" id="ARBA00022989"/>
    </source>
</evidence>
<dbReference type="PANTHER" id="PTHR37422">
    <property type="entry name" value="TEICHURONIC ACID BIOSYNTHESIS PROTEIN TUAE"/>
    <property type="match status" value="1"/>
</dbReference>
<dbReference type="PANTHER" id="PTHR37422:SF13">
    <property type="entry name" value="LIPOPOLYSACCHARIDE BIOSYNTHESIS PROTEIN PA4999-RELATED"/>
    <property type="match status" value="1"/>
</dbReference>
<comment type="caution">
    <text evidence="7">The sequence shown here is derived from an EMBL/GenBank/DDBJ whole genome shotgun (WGS) entry which is preliminary data.</text>
</comment>
<feature type="transmembrane region" description="Helical" evidence="5">
    <location>
        <begin position="305"/>
        <end position="324"/>
    </location>
</feature>
<name>A0A397NM03_ECTOL</name>
<keyword evidence="2 5" id="KW-0812">Transmembrane</keyword>
<feature type="transmembrane region" description="Helical" evidence="5">
    <location>
        <begin position="362"/>
        <end position="378"/>
    </location>
</feature>
<feature type="transmembrane region" description="Helical" evidence="5">
    <location>
        <begin position="232"/>
        <end position="251"/>
    </location>
</feature>
<evidence type="ECO:0000256" key="5">
    <source>
        <dbReference type="SAM" id="Phobius"/>
    </source>
</evidence>
<dbReference type="EMBL" id="QXDA01000002">
    <property type="protein sequence ID" value="RIA34624.1"/>
    <property type="molecule type" value="Genomic_DNA"/>
</dbReference>
<dbReference type="AlphaFoldDB" id="A0A397NM03"/>
<dbReference type="GO" id="GO:0016020">
    <property type="term" value="C:membrane"/>
    <property type="evidence" value="ECO:0007669"/>
    <property type="project" value="UniProtKB-SubCell"/>
</dbReference>
<comment type="subcellular location">
    <subcellularLocation>
        <location evidence="1">Membrane</location>
        <topology evidence="1">Multi-pass membrane protein</topology>
    </subcellularLocation>
</comment>
<evidence type="ECO:0000256" key="2">
    <source>
        <dbReference type="ARBA" id="ARBA00022692"/>
    </source>
</evidence>
<dbReference type="Pfam" id="PF04932">
    <property type="entry name" value="Wzy_C"/>
    <property type="match status" value="1"/>
</dbReference>
<evidence type="ECO:0000313" key="7">
    <source>
        <dbReference type="EMBL" id="RIA34624.1"/>
    </source>
</evidence>
<protein>
    <submittedName>
        <fullName evidence="7">O-antigen ligase</fullName>
    </submittedName>
</protein>
<proteinExistence type="predicted"/>